<protein>
    <submittedName>
        <fullName evidence="2">Zinc-binding dehydrogenase</fullName>
    </submittedName>
</protein>
<dbReference type="Pfam" id="PF08240">
    <property type="entry name" value="ADH_N"/>
    <property type="match status" value="1"/>
</dbReference>
<dbReference type="InterPro" id="IPR011032">
    <property type="entry name" value="GroES-like_sf"/>
</dbReference>
<accession>A0ABP8RPE6</accession>
<dbReference type="PANTHER" id="PTHR43677:SF4">
    <property type="entry name" value="QUINONE OXIDOREDUCTASE-LIKE PROTEIN 2"/>
    <property type="match status" value="1"/>
</dbReference>
<dbReference type="Proteomes" id="UP001501598">
    <property type="component" value="Unassembled WGS sequence"/>
</dbReference>
<dbReference type="InterPro" id="IPR051397">
    <property type="entry name" value="Zn-ADH-like_protein"/>
</dbReference>
<dbReference type="InterPro" id="IPR002364">
    <property type="entry name" value="Quin_OxRdtase/zeta-crystal_CS"/>
</dbReference>
<dbReference type="InterPro" id="IPR036291">
    <property type="entry name" value="NAD(P)-bd_dom_sf"/>
</dbReference>
<name>A0ABP8RPE6_9PSEU</name>
<sequence length="307" mass="31138">MDEFGDPSVLRPVEVPAPAAGHGEVVVEVETAGVLFLDTMIRRGDGPYPATPPYVPGRGAAGRVVAVGPGVDGWLGRRVLVDGPGTYAEQVAAPPSALVPIPDGLDAAEAMALLHDGGTALALIGAVGVRPGESVLVLPAAGGAGSLLVQLARRAGARVVGAARGAAKLAVAREVGADLVVDYGVPGWADAIRRRVGRVDVVLDGVGGDLGTEAFGLVAEGGRYSHYGAPSGRPTTPAATPDVQVLGMAQLAGFARGRRERQERVLREAAAGRLTPVIGRTFPLAKAADAHTALENREIAGKALLIP</sequence>
<dbReference type="EMBL" id="BAABGT010000027">
    <property type="protein sequence ID" value="GAA4543291.1"/>
    <property type="molecule type" value="Genomic_DNA"/>
</dbReference>
<evidence type="ECO:0000313" key="2">
    <source>
        <dbReference type="EMBL" id="GAA4543291.1"/>
    </source>
</evidence>
<feature type="domain" description="Enoyl reductase (ER)" evidence="1">
    <location>
        <begin position="5"/>
        <end position="305"/>
    </location>
</feature>
<gene>
    <name evidence="2" type="ORF">GCM10023175_19780</name>
</gene>
<dbReference type="SUPFAM" id="SSF51735">
    <property type="entry name" value="NAD(P)-binding Rossmann-fold domains"/>
    <property type="match status" value="1"/>
</dbReference>
<dbReference type="InterPro" id="IPR020843">
    <property type="entry name" value="ER"/>
</dbReference>
<dbReference type="InterPro" id="IPR013154">
    <property type="entry name" value="ADH-like_N"/>
</dbReference>
<proteinExistence type="predicted"/>
<dbReference type="Pfam" id="PF13602">
    <property type="entry name" value="ADH_zinc_N_2"/>
    <property type="match status" value="1"/>
</dbReference>
<dbReference type="SUPFAM" id="SSF50129">
    <property type="entry name" value="GroES-like"/>
    <property type="match status" value="1"/>
</dbReference>
<comment type="caution">
    <text evidence="2">The sequence shown here is derived from an EMBL/GenBank/DDBJ whole genome shotgun (WGS) entry which is preliminary data.</text>
</comment>
<organism evidence="2 3">
    <name type="scientific">Pseudonocardia xishanensis</name>
    <dbReference type="NCBI Taxonomy" id="630995"/>
    <lineage>
        <taxon>Bacteria</taxon>
        <taxon>Bacillati</taxon>
        <taxon>Actinomycetota</taxon>
        <taxon>Actinomycetes</taxon>
        <taxon>Pseudonocardiales</taxon>
        <taxon>Pseudonocardiaceae</taxon>
        <taxon>Pseudonocardia</taxon>
    </lineage>
</organism>
<dbReference type="SMART" id="SM00829">
    <property type="entry name" value="PKS_ER"/>
    <property type="match status" value="1"/>
</dbReference>
<evidence type="ECO:0000313" key="3">
    <source>
        <dbReference type="Proteomes" id="UP001501598"/>
    </source>
</evidence>
<dbReference type="PANTHER" id="PTHR43677">
    <property type="entry name" value="SHORT-CHAIN DEHYDROGENASE/REDUCTASE"/>
    <property type="match status" value="1"/>
</dbReference>
<keyword evidence="3" id="KW-1185">Reference proteome</keyword>
<reference evidence="3" key="1">
    <citation type="journal article" date="2019" name="Int. J. Syst. Evol. Microbiol.">
        <title>The Global Catalogue of Microorganisms (GCM) 10K type strain sequencing project: providing services to taxonomists for standard genome sequencing and annotation.</title>
        <authorList>
            <consortium name="The Broad Institute Genomics Platform"/>
            <consortium name="The Broad Institute Genome Sequencing Center for Infectious Disease"/>
            <person name="Wu L."/>
            <person name="Ma J."/>
        </authorList>
    </citation>
    <scope>NUCLEOTIDE SEQUENCE [LARGE SCALE GENOMIC DNA]</scope>
    <source>
        <strain evidence="3">JCM 17906</strain>
    </source>
</reference>
<dbReference type="Gene3D" id="3.90.180.10">
    <property type="entry name" value="Medium-chain alcohol dehydrogenases, catalytic domain"/>
    <property type="match status" value="1"/>
</dbReference>
<evidence type="ECO:0000259" key="1">
    <source>
        <dbReference type="SMART" id="SM00829"/>
    </source>
</evidence>
<dbReference type="Gene3D" id="3.40.50.720">
    <property type="entry name" value="NAD(P)-binding Rossmann-like Domain"/>
    <property type="match status" value="1"/>
</dbReference>
<dbReference type="PROSITE" id="PS01162">
    <property type="entry name" value="QOR_ZETA_CRYSTAL"/>
    <property type="match status" value="1"/>
</dbReference>